<dbReference type="EMBL" id="KB201304">
    <property type="protein sequence ID" value="ESO97577.1"/>
    <property type="molecule type" value="Genomic_DNA"/>
</dbReference>
<dbReference type="GO" id="GO:0004930">
    <property type="term" value="F:G protein-coupled receptor activity"/>
    <property type="evidence" value="ECO:0007669"/>
    <property type="project" value="UniProtKB-KW"/>
</dbReference>
<keyword evidence="2 9" id="KW-0812">Transmembrane</keyword>
<dbReference type="PRINTS" id="PR00237">
    <property type="entry name" value="GPCRRHODOPSN"/>
</dbReference>
<feature type="transmembrane region" description="Helical" evidence="9">
    <location>
        <begin position="119"/>
        <end position="139"/>
    </location>
</feature>
<feature type="domain" description="G-protein coupled receptors family 1 profile" evidence="10">
    <location>
        <begin position="20"/>
        <end position="397"/>
    </location>
</feature>
<protein>
    <recommendedName>
        <fullName evidence="10">G-protein coupled receptors family 1 profile domain-containing protein</fullName>
    </recommendedName>
</protein>
<comment type="subcellular location">
    <subcellularLocation>
        <location evidence="1">Membrane</location>
        <topology evidence="1">Multi-pass membrane protein</topology>
    </subcellularLocation>
</comment>
<dbReference type="GO" id="GO:0016020">
    <property type="term" value="C:membrane"/>
    <property type="evidence" value="ECO:0007669"/>
    <property type="project" value="UniProtKB-SubCell"/>
</dbReference>
<dbReference type="CDD" id="cd00637">
    <property type="entry name" value="7tm_classA_rhodopsin-like"/>
    <property type="match status" value="1"/>
</dbReference>
<evidence type="ECO:0000313" key="11">
    <source>
        <dbReference type="EMBL" id="ESO97577.1"/>
    </source>
</evidence>
<keyword evidence="6" id="KW-0675">Receptor</keyword>
<evidence type="ECO:0000256" key="4">
    <source>
        <dbReference type="ARBA" id="ARBA00023040"/>
    </source>
</evidence>
<accession>V4AKE4</accession>
<evidence type="ECO:0000256" key="5">
    <source>
        <dbReference type="ARBA" id="ARBA00023136"/>
    </source>
</evidence>
<dbReference type="HOGENOM" id="CLU_035647_1_0_1"/>
<dbReference type="InterPro" id="IPR017452">
    <property type="entry name" value="GPCR_Rhodpsn_7TM"/>
</dbReference>
<name>V4AKE4_LOTGI</name>
<dbReference type="OrthoDB" id="10055255at2759"/>
<dbReference type="PANTHER" id="PTHR24238">
    <property type="entry name" value="G-PROTEIN COUPLED RECEPTOR"/>
    <property type="match status" value="1"/>
</dbReference>
<feature type="transmembrane region" description="Helical" evidence="9">
    <location>
        <begin position="168"/>
        <end position="191"/>
    </location>
</feature>
<evidence type="ECO:0000256" key="1">
    <source>
        <dbReference type="ARBA" id="ARBA00004141"/>
    </source>
</evidence>
<evidence type="ECO:0000256" key="7">
    <source>
        <dbReference type="ARBA" id="ARBA00023224"/>
    </source>
</evidence>
<keyword evidence="5 9" id="KW-0472">Membrane</keyword>
<dbReference type="Proteomes" id="UP000030746">
    <property type="component" value="Unassembled WGS sequence"/>
</dbReference>
<evidence type="ECO:0000256" key="6">
    <source>
        <dbReference type="ARBA" id="ARBA00023170"/>
    </source>
</evidence>
<feature type="region of interest" description="Disordered" evidence="8">
    <location>
        <begin position="305"/>
        <end position="331"/>
    </location>
</feature>
<keyword evidence="7" id="KW-0807">Transducer</keyword>
<evidence type="ECO:0000256" key="9">
    <source>
        <dbReference type="SAM" id="Phobius"/>
    </source>
</evidence>
<evidence type="ECO:0000259" key="10">
    <source>
        <dbReference type="PROSITE" id="PS50262"/>
    </source>
</evidence>
<sequence length="416" mass="45971">MGTASVVTYIGFLMVSGAVGNLLVIYVFGFKYRSSAFNVLVTALGIYDLLSCVIHMPMDILGTLEPDILPFSILCKSSCFLIALTVFSASIVLFTIAVLRYRGVSKPLGRTLQPKEAKCLGFVTLVPSLCLSWPALVMFENKTIVSEAGVTIHMCGIHNPDFMVYSTAYHILLLVLFAANLVTMTTLYGMLSKFLVNRKRVFTEVVKQKRSVAISSVMKSGVKEESGTTIPPSDKLFKSKTVLSTVETFPLWVSEAEEFPTAPKPTVFHHNNQHPSTIRINDSNPDTVKTNMFLVVPKSKAYQKSMETSESGNSSTRILETGANNKTSKPQRNNNNGILMMLLVTVVFCISYTPHLTYAMVFTFSDVETVISLSVSATTGILFRSFYLNNIANPIIYALCSGDFRSEIKKIFVRQK</sequence>
<dbReference type="CTD" id="20235745"/>
<feature type="transmembrane region" description="Helical" evidence="9">
    <location>
        <begin position="6"/>
        <end position="29"/>
    </location>
</feature>
<evidence type="ECO:0000313" key="12">
    <source>
        <dbReference type="Proteomes" id="UP000030746"/>
    </source>
</evidence>
<keyword evidence="12" id="KW-1185">Reference proteome</keyword>
<evidence type="ECO:0000256" key="8">
    <source>
        <dbReference type="SAM" id="MobiDB-lite"/>
    </source>
</evidence>
<dbReference type="KEGG" id="lgi:LOTGIDRAFT_152666"/>
<dbReference type="InterPro" id="IPR000276">
    <property type="entry name" value="GPCR_Rhodpsn"/>
</dbReference>
<proteinExistence type="predicted"/>
<evidence type="ECO:0000256" key="3">
    <source>
        <dbReference type="ARBA" id="ARBA00022989"/>
    </source>
</evidence>
<evidence type="ECO:0000256" key="2">
    <source>
        <dbReference type="ARBA" id="ARBA00022692"/>
    </source>
</evidence>
<dbReference type="RefSeq" id="XP_009051437.1">
    <property type="nucleotide sequence ID" value="XM_009053189.1"/>
</dbReference>
<feature type="transmembrane region" description="Helical" evidence="9">
    <location>
        <begin position="68"/>
        <end position="99"/>
    </location>
</feature>
<dbReference type="PANTHER" id="PTHR24238:SF47">
    <property type="entry name" value="ECDYSTEROIDS_DOPAMINE RECEPTOR-RELATED"/>
    <property type="match status" value="1"/>
</dbReference>
<dbReference type="Gene3D" id="1.20.1070.10">
    <property type="entry name" value="Rhodopsin 7-helix transmembrane proteins"/>
    <property type="match status" value="2"/>
</dbReference>
<reference evidence="11 12" key="1">
    <citation type="journal article" date="2013" name="Nature">
        <title>Insights into bilaterian evolution from three spiralian genomes.</title>
        <authorList>
            <person name="Simakov O."/>
            <person name="Marletaz F."/>
            <person name="Cho S.J."/>
            <person name="Edsinger-Gonzales E."/>
            <person name="Havlak P."/>
            <person name="Hellsten U."/>
            <person name="Kuo D.H."/>
            <person name="Larsson T."/>
            <person name="Lv J."/>
            <person name="Arendt D."/>
            <person name="Savage R."/>
            <person name="Osoegawa K."/>
            <person name="de Jong P."/>
            <person name="Grimwood J."/>
            <person name="Chapman J.A."/>
            <person name="Shapiro H."/>
            <person name="Aerts A."/>
            <person name="Otillar R.P."/>
            <person name="Terry A.Y."/>
            <person name="Boore J.L."/>
            <person name="Grigoriev I.V."/>
            <person name="Lindberg D.R."/>
            <person name="Seaver E.C."/>
            <person name="Weisblat D.A."/>
            <person name="Putnam N.H."/>
            <person name="Rokhsar D.S."/>
        </authorList>
    </citation>
    <scope>NUCLEOTIDE SEQUENCE [LARGE SCALE GENOMIC DNA]</scope>
</reference>
<dbReference type="GeneID" id="20235745"/>
<feature type="transmembrane region" description="Helical" evidence="9">
    <location>
        <begin position="36"/>
        <end position="56"/>
    </location>
</feature>
<gene>
    <name evidence="11" type="ORF">LOTGIDRAFT_152666</name>
</gene>
<dbReference type="SUPFAM" id="SSF81321">
    <property type="entry name" value="Family A G protein-coupled receptor-like"/>
    <property type="match status" value="1"/>
</dbReference>
<dbReference type="Pfam" id="PF00001">
    <property type="entry name" value="7tm_1"/>
    <property type="match status" value="1"/>
</dbReference>
<feature type="transmembrane region" description="Helical" evidence="9">
    <location>
        <begin position="338"/>
        <end position="361"/>
    </location>
</feature>
<keyword evidence="3 9" id="KW-1133">Transmembrane helix</keyword>
<dbReference type="AlphaFoldDB" id="V4AKE4"/>
<organism evidence="11 12">
    <name type="scientific">Lottia gigantea</name>
    <name type="common">Giant owl limpet</name>
    <dbReference type="NCBI Taxonomy" id="225164"/>
    <lineage>
        <taxon>Eukaryota</taxon>
        <taxon>Metazoa</taxon>
        <taxon>Spiralia</taxon>
        <taxon>Lophotrochozoa</taxon>
        <taxon>Mollusca</taxon>
        <taxon>Gastropoda</taxon>
        <taxon>Patellogastropoda</taxon>
        <taxon>Lottioidea</taxon>
        <taxon>Lottiidae</taxon>
        <taxon>Lottia</taxon>
    </lineage>
</organism>
<keyword evidence="4" id="KW-0297">G-protein coupled receptor</keyword>
<dbReference type="OMA" id="RESERYW"/>
<dbReference type="PROSITE" id="PS50262">
    <property type="entry name" value="G_PROTEIN_RECEP_F1_2"/>
    <property type="match status" value="1"/>
</dbReference>